<sequence length="188" mass="21912">MKRADYSDKTIVIEILSQSFYDNQSVNYIINHQRNKNEIAALMEYSFEQCYLFGDVFLSDDQKACALILYPQKKHFSIKAVWLDIKLIFKAIGILKVLKALNRESAIKKLHPKIDMAYLWFIGVLPGWQHKGIGSKLLSDLIEVKSTENLPIFLETSTINNIPWYKKFGFEVYAELELGYKLYFLKVD</sequence>
<accession>A0A7K1YBQ6</accession>
<evidence type="ECO:0000313" key="3">
    <source>
        <dbReference type="Proteomes" id="UP000466586"/>
    </source>
</evidence>
<reference evidence="2 3" key="1">
    <citation type="submission" date="2019-11" db="EMBL/GenBank/DDBJ databases">
        <title>Pedobacter sp. HMF7647 Genome sequencing and assembly.</title>
        <authorList>
            <person name="Kang H."/>
            <person name="Kim H."/>
            <person name="Joh K."/>
        </authorList>
    </citation>
    <scope>NUCLEOTIDE SEQUENCE [LARGE SCALE GENOMIC DNA]</scope>
    <source>
        <strain evidence="2 3">HMF7647</strain>
    </source>
</reference>
<dbReference type="PANTHER" id="PTHR42791">
    <property type="entry name" value="GNAT FAMILY ACETYLTRANSFERASE"/>
    <property type="match status" value="1"/>
</dbReference>
<gene>
    <name evidence="2" type="ORF">GS399_13675</name>
</gene>
<keyword evidence="2" id="KW-0808">Transferase</keyword>
<dbReference type="RefSeq" id="WP_160845209.1">
    <property type="nucleotide sequence ID" value="NZ_WVHT01000006.1"/>
</dbReference>
<dbReference type="Gene3D" id="3.40.630.30">
    <property type="match status" value="1"/>
</dbReference>
<organism evidence="2 3">
    <name type="scientific">Hufsiella arboris</name>
    <dbReference type="NCBI Taxonomy" id="2695275"/>
    <lineage>
        <taxon>Bacteria</taxon>
        <taxon>Pseudomonadati</taxon>
        <taxon>Bacteroidota</taxon>
        <taxon>Sphingobacteriia</taxon>
        <taxon>Sphingobacteriales</taxon>
        <taxon>Sphingobacteriaceae</taxon>
        <taxon>Hufsiella</taxon>
    </lineage>
</organism>
<feature type="domain" description="N-acetyltransferase" evidence="1">
    <location>
        <begin position="37"/>
        <end position="188"/>
    </location>
</feature>
<dbReference type="EMBL" id="WVHT01000006">
    <property type="protein sequence ID" value="MXV52026.1"/>
    <property type="molecule type" value="Genomic_DNA"/>
</dbReference>
<dbReference type="AlphaFoldDB" id="A0A7K1YBQ6"/>
<dbReference type="GO" id="GO:0016747">
    <property type="term" value="F:acyltransferase activity, transferring groups other than amino-acyl groups"/>
    <property type="evidence" value="ECO:0007669"/>
    <property type="project" value="InterPro"/>
</dbReference>
<dbReference type="InterPro" id="IPR016181">
    <property type="entry name" value="Acyl_CoA_acyltransferase"/>
</dbReference>
<evidence type="ECO:0000313" key="2">
    <source>
        <dbReference type="EMBL" id="MXV52026.1"/>
    </source>
</evidence>
<dbReference type="InterPro" id="IPR000182">
    <property type="entry name" value="GNAT_dom"/>
</dbReference>
<dbReference type="SUPFAM" id="SSF55729">
    <property type="entry name" value="Acyl-CoA N-acyltransferases (Nat)"/>
    <property type="match status" value="1"/>
</dbReference>
<dbReference type="Pfam" id="PF13508">
    <property type="entry name" value="Acetyltransf_7"/>
    <property type="match status" value="1"/>
</dbReference>
<dbReference type="PROSITE" id="PS51186">
    <property type="entry name" value="GNAT"/>
    <property type="match status" value="1"/>
</dbReference>
<evidence type="ECO:0000259" key="1">
    <source>
        <dbReference type="PROSITE" id="PS51186"/>
    </source>
</evidence>
<dbReference type="CDD" id="cd04301">
    <property type="entry name" value="NAT_SF"/>
    <property type="match status" value="1"/>
</dbReference>
<comment type="caution">
    <text evidence="2">The sequence shown here is derived from an EMBL/GenBank/DDBJ whole genome shotgun (WGS) entry which is preliminary data.</text>
</comment>
<name>A0A7K1YBQ6_9SPHI</name>
<dbReference type="Proteomes" id="UP000466586">
    <property type="component" value="Unassembled WGS sequence"/>
</dbReference>
<proteinExistence type="predicted"/>
<protein>
    <submittedName>
        <fullName evidence="2">GNAT family N-acetyltransferase</fullName>
    </submittedName>
</protein>
<dbReference type="PANTHER" id="PTHR42791:SF1">
    <property type="entry name" value="N-ACETYLTRANSFERASE DOMAIN-CONTAINING PROTEIN"/>
    <property type="match status" value="1"/>
</dbReference>
<dbReference type="InterPro" id="IPR052523">
    <property type="entry name" value="Trichothecene_AcTrans"/>
</dbReference>
<keyword evidence="3" id="KW-1185">Reference proteome</keyword>